<evidence type="ECO:0000313" key="2">
    <source>
        <dbReference type="Proteomes" id="UP000179129"/>
    </source>
</evidence>
<organism evidence="1 2">
    <name type="scientific">Candidatus Glassbacteria bacterium RIFCSPLOWO2_12_FULL_58_11</name>
    <dbReference type="NCBI Taxonomy" id="1817867"/>
    <lineage>
        <taxon>Bacteria</taxon>
        <taxon>Candidatus Glassiibacteriota</taxon>
    </lineage>
</organism>
<proteinExistence type="predicted"/>
<accession>A0A1F5YXB1</accession>
<dbReference type="Proteomes" id="UP000179129">
    <property type="component" value="Unassembled WGS sequence"/>
</dbReference>
<comment type="caution">
    <text evidence="1">The sequence shown here is derived from an EMBL/GenBank/DDBJ whole genome shotgun (WGS) entry which is preliminary data.</text>
</comment>
<sequence length="639" mass="72093">MRIKIGLSNSYVVCGKAIGRLASLSLVVLLSASLGPGPLKAADKVFVFGNASHDPASFELYTNLAARLKSYGQVQVLVSETADKNWQEIPPGDSPWHEYACYIPGPWVYFPHPKIAPFIDAQFVQANRKLLSQKVATLQRLGLSALFESNHAHFLPEAFFQKYPELRGPRVDHPRRSRLEAFSLCLDLPETREMVEWMTTEIKRNIPMLQAIDEGVNDAGQGLCWAEALYSGPNGPAYCRNLNAGQRIRNISEAVHEGAVKGGGDVSIYWNNVNLWRNELEVVRPLLPANTYLQRYDPAFIDVDTRTWDNYPFRGVLDPLAIISRMERYNSPATRFLVTGCGEPYSRAEETPEAVAKLLDIIEDCIKEPTTDLSQRLDKLKKFAALWGGEKNAEKVFEALYDMHEAFQLKSAVAGGYAQYSNLYCGVSMRHLTRPLVIKPESLTKDEEAYFLPYVFNPRESEARMDYIDFHGGRMSGTLTWDDSGLRRMLSMANRAGRALQHLEGAPEAEFLGKMGLSLRMWASEVRSIHNFYHAQLLRDKYKEILAGPKRIPSKDESWDGDPGNLDWNAIQRDEFDNTNELIAMIEAGGLELTARAKDPRYEDTFLLGPDLAGQLKKKAAIMREHWLDVQDYLAPPLK</sequence>
<reference evidence="1 2" key="1">
    <citation type="journal article" date="2016" name="Nat. Commun.">
        <title>Thousands of microbial genomes shed light on interconnected biogeochemical processes in an aquifer system.</title>
        <authorList>
            <person name="Anantharaman K."/>
            <person name="Brown C.T."/>
            <person name="Hug L.A."/>
            <person name="Sharon I."/>
            <person name="Castelle C.J."/>
            <person name="Probst A.J."/>
            <person name="Thomas B.C."/>
            <person name="Singh A."/>
            <person name="Wilkins M.J."/>
            <person name="Karaoz U."/>
            <person name="Brodie E.L."/>
            <person name="Williams K.H."/>
            <person name="Hubbard S.S."/>
            <person name="Banfield J.F."/>
        </authorList>
    </citation>
    <scope>NUCLEOTIDE SEQUENCE [LARGE SCALE GENOMIC DNA]</scope>
</reference>
<dbReference type="AlphaFoldDB" id="A0A1F5YXB1"/>
<dbReference type="EMBL" id="MFIX01000097">
    <property type="protein sequence ID" value="OGG04714.1"/>
    <property type="molecule type" value="Genomic_DNA"/>
</dbReference>
<gene>
    <name evidence="1" type="ORF">A3F83_13720</name>
</gene>
<protein>
    <submittedName>
        <fullName evidence="1">Uncharacterized protein</fullName>
    </submittedName>
</protein>
<evidence type="ECO:0000313" key="1">
    <source>
        <dbReference type="EMBL" id="OGG04714.1"/>
    </source>
</evidence>
<name>A0A1F5YXB1_9BACT</name>